<dbReference type="RefSeq" id="WP_265382477.1">
    <property type="nucleotide sequence ID" value="NZ_CP110615.1"/>
</dbReference>
<comment type="pathway">
    <text evidence="4">Cofactor biosynthesis; thiamine diphosphate biosynthesis; 4-amino-2-methyl-5-diphosphomethylpyrimidine from 5-amino-1-(5-phospho-D-ribosyl)imidazole: step 3/3.</text>
</comment>
<comment type="function">
    <text evidence="3">Catalyzes the phosphorylation of hydroxymethylpyrimidine phosphate (HMP-P) to HMP-PP, and of HMP to HMP-P.</text>
</comment>
<dbReference type="EC" id="2.7.1.49" evidence="7"/>
<reference evidence="7" key="1">
    <citation type="submission" date="2022-10" db="EMBL/GenBank/DDBJ databases">
        <title>Rhodococcus sp.75.</title>
        <authorList>
            <person name="Sun M."/>
        </authorList>
    </citation>
    <scope>NUCLEOTIDE SEQUENCE</scope>
    <source>
        <strain evidence="7">75</strain>
    </source>
</reference>
<dbReference type="InterPro" id="IPR013749">
    <property type="entry name" value="PM/HMP-P_kinase-1"/>
</dbReference>
<dbReference type="Proteomes" id="UP001164965">
    <property type="component" value="Chromosome"/>
</dbReference>
<keyword evidence="7" id="KW-0418">Kinase</keyword>
<dbReference type="GO" id="GO:0008972">
    <property type="term" value="F:phosphomethylpyrimidine kinase activity"/>
    <property type="evidence" value="ECO:0007669"/>
    <property type="project" value="UniProtKB-EC"/>
</dbReference>
<dbReference type="Gene3D" id="3.40.1190.20">
    <property type="match status" value="1"/>
</dbReference>
<feature type="domain" description="Pyridoxamine kinase/Phosphomethylpyrimidine kinase" evidence="6">
    <location>
        <begin position="27"/>
        <end position="274"/>
    </location>
</feature>
<comment type="catalytic activity">
    <reaction evidence="1">
        <text>4-amino-5-hydroxymethyl-2-methylpyrimidine + ATP = 4-amino-2-methyl-5-(phosphooxymethyl)pyrimidine + ADP + H(+)</text>
        <dbReference type="Rhea" id="RHEA:23096"/>
        <dbReference type="ChEBI" id="CHEBI:15378"/>
        <dbReference type="ChEBI" id="CHEBI:16892"/>
        <dbReference type="ChEBI" id="CHEBI:30616"/>
        <dbReference type="ChEBI" id="CHEBI:58354"/>
        <dbReference type="ChEBI" id="CHEBI:456216"/>
        <dbReference type="EC" id="2.7.1.49"/>
    </reaction>
</comment>
<keyword evidence="7" id="KW-0808">Transferase</keyword>
<gene>
    <name evidence="7" type="primary">thiD</name>
    <name evidence="7" type="ORF">RHODO2019_14630</name>
</gene>
<dbReference type="Pfam" id="PF08543">
    <property type="entry name" value="Phos_pyr_kin"/>
    <property type="match status" value="1"/>
</dbReference>
<evidence type="ECO:0000256" key="2">
    <source>
        <dbReference type="ARBA" id="ARBA00000565"/>
    </source>
</evidence>
<dbReference type="PANTHER" id="PTHR20858:SF17">
    <property type="entry name" value="HYDROXYMETHYLPYRIMIDINE_PHOSPHOMETHYLPYRIMIDINE KINASE THI20-RELATED"/>
    <property type="match status" value="1"/>
</dbReference>
<dbReference type="EMBL" id="CP110615">
    <property type="protein sequence ID" value="UZJ24370.1"/>
    <property type="molecule type" value="Genomic_DNA"/>
</dbReference>
<proteinExistence type="predicted"/>
<evidence type="ECO:0000313" key="7">
    <source>
        <dbReference type="EMBL" id="UZJ24370.1"/>
    </source>
</evidence>
<organism evidence="7 8">
    <name type="scientific">Rhodococcus antarcticus</name>
    <dbReference type="NCBI Taxonomy" id="2987751"/>
    <lineage>
        <taxon>Bacteria</taxon>
        <taxon>Bacillati</taxon>
        <taxon>Actinomycetota</taxon>
        <taxon>Actinomycetes</taxon>
        <taxon>Mycobacteriales</taxon>
        <taxon>Nocardiaceae</taxon>
        <taxon>Rhodococcus</taxon>
    </lineage>
</organism>
<dbReference type="GO" id="GO:0008902">
    <property type="term" value="F:hydroxymethylpyrimidine kinase activity"/>
    <property type="evidence" value="ECO:0007669"/>
    <property type="project" value="UniProtKB-EC"/>
</dbReference>
<name>A0ABY6NYA3_9NOCA</name>
<comment type="catalytic activity">
    <reaction evidence="2">
        <text>4-amino-2-methyl-5-(phosphooxymethyl)pyrimidine + ATP = 4-amino-2-methyl-5-(diphosphooxymethyl)pyrimidine + ADP</text>
        <dbReference type="Rhea" id="RHEA:19893"/>
        <dbReference type="ChEBI" id="CHEBI:30616"/>
        <dbReference type="ChEBI" id="CHEBI:57841"/>
        <dbReference type="ChEBI" id="CHEBI:58354"/>
        <dbReference type="ChEBI" id="CHEBI:456216"/>
        <dbReference type="EC" id="2.7.4.7"/>
    </reaction>
</comment>
<evidence type="ECO:0000256" key="4">
    <source>
        <dbReference type="ARBA" id="ARBA00004769"/>
    </source>
</evidence>
<dbReference type="PANTHER" id="PTHR20858">
    <property type="entry name" value="PHOSPHOMETHYLPYRIMIDINE KINASE"/>
    <property type="match status" value="1"/>
</dbReference>
<evidence type="ECO:0000256" key="5">
    <source>
        <dbReference type="ARBA" id="ARBA00022977"/>
    </source>
</evidence>
<evidence type="ECO:0000256" key="3">
    <source>
        <dbReference type="ARBA" id="ARBA00003848"/>
    </source>
</evidence>
<dbReference type="InterPro" id="IPR004399">
    <property type="entry name" value="HMP/HMP-P_kinase_dom"/>
</dbReference>
<evidence type="ECO:0000256" key="1">
    <source>
        <dbReference type="ARBA" id="ARBA00000151"/>
    </source>
</evidence>
<keyword evidence="5" id="KW-0784">Thiamine biosynthesis</keyword>
<dbReference type="CDD" id="cd01169">
    <property type="entry name" value="HMPP_kinase"/>
    <property type="match status" value="1"/>
</dbReference>
<accession>A0ABY6NYA3</accession>
<protein>
    <submittedName>
        <fullName evidence="7">Bifunctional hydroxymethylpyrimidine kinase/phosphomethylpyrimidine kinase</fullName>
        <ecNumber evidence="7">2.7.1.49</ecNumber>
        <ecNumber evidence="7">2.7.4.7</ecNumber>
    </submittedName>
</protein>
<dbReference type="EC" id="2.7.4.7" evidence="7"/>
<dbReference type="NCBIfam" id="TIGR00097">
    <property type="entry name" value="HMP-P_kinase"/>
    <property type="match status" value="1"/>
</dbReference>
<sequence length="282" mass="28449">MSAPPPSLPLPLPGDTPVRVLTVAGSDSGGGAGMQADLRTIALLGVHGCAAVTAVTVQNTVGVSGVHEVPAATVAAQVRAVVTDIGVGAVKTGMLASSAIIEALEEVFGELGIGSRVPLVLDPVAASVGGDPLFSGSAQDTLRDRLFPLATLLTPNLDEVRLFTGIDVVDGASQREAARVLHGLGPRWVLVKGGHLRSSPVSTDVLHDGTSFTELTAPRTPTTNDHGAGDCLGAATACALAHGWSVPEAVALGKEWATRCVAAAYPLGAGHGPVSPLWRLLG</sequence>
<dbReference type="InterPro" id="IPR029056">
    <property type="entry name" value="Ribokinase-like"/>
</dbReference>
<evidence type="ECO:0000259" key="6">
    <source>
        <dbReference type="Pfam" id="PF08543"/>
    </source>
</evidence>
<dbReference type="SUPFAM" id="SSF53613">
    <property type="entry name" value="Ribokinase-like"/>
    <property type="match status" value="1"/>
</dbReference>
<keyword evidence="8" id="KW-1185">Reference proteome</keyword>
<evidence type="ECO:0000313" key="8">
    <source>
        <dbReference type="Proteomes" id="UP001164965"/>
    </source>
</evidence>